<dbReference type="PANTHER" id="PTHR21708:SF26">
    <property type="entry name" value="2-DEHYDROPANTOATE 2-REDUCTASE"/>
    <property type="match status" value="1"/>
</dbReference>
<keyword evidence="4" id="KW-1185">Reference proteome</keyword>
<dbReference type="GeneID" id="25266990"/>
<dbReference type="FunFam" id="1.10.1040.10:FF:000017">
    <property type="entry name" value="2-dehydropantoate 2-reductase"/>
    <property type="match status" value="1"/>
</dbReference>
<name>A0A066WQY7_TILAU</name>
<evidence type="ECO:0000259" key="1">
    <source>
        <dbReference type="Pfam" id="PF02558"/>
    </source>
</evidence>
<comment type="caution">
    <text evidence="3">The sequence shown here is derived from an EMBL/GenBank/DDBJ whole genome shotgun (WGS) entry which is preliminary data.</text>
</comment>
<dbReference type="RefSeq" id="XP_013245899.1">
    <property type="nucleotide sequence ID" value="XM_013390445.1"/>
</dbReference>
<dbReference type="PANTHER" id="PTHR21708">
    <property type="entry name" value="PROBABLE 2-DEHYDROPANTOATE 2-REDUCTASE"/>
    <property type="match status" value="1"/>
</dbReference>
<dbReference type="InterPro" id="IPR013328">
    <property type="entry name" value="6PGD_dom2"/>
</dbReference>
<dbReference type="Pfam" id="PF08546">
    <property type="entry name" value="ApbA_C"/>
    <property type="match status" value="1"/>
</dbReference>
<feature type="domain" description="Ketopantoate reductase N-terminal" evidence="1">
    <location>
        <begin position="10"/>
        <end position="181"/>
    </location>
</feature>
<dbReference type="InterPro" id="IPR036291">
    <property type="entry name" value="NAD(P)-bd_dom_sf"/>
</dbReference>
<evidence type="ECO:0000313" key="4">
    <source>
        <dbReference type="Proteomes" id="UP000027361"/>
    </source>
</evidence>
<dbReference type="SUPFAM" id="SSF51735">
    <property type="entry name" value="NAD(P)-binding Rossmann-fold domains"/>
    <property type="match status" value="1"/>
</dbReference>
<sequence length="373" mass="40818">MNSQREINIIYVGAGAVGCFYASRMVQGGGNVRVSMVCRSNYKAVKESGLTMQTRNFGDYHFIPHRVFPNVQVAASEGPDVAESASNSGKWDYVVVTTKALPDIVDESRTIAPIVSPPSPDGKFPGSIIVLIQNGVGVEHLHRERFPQNPIVSAVTVISAEQVSHGVVRQNRWTRISIGAFTDGIGDRLVSGDQKAKQLHKAGEDAVAELNNIWTAGGIKDVEMHDEKGLQLVRWHKLTINASMNPSAVLSGGTGNARMSLDAELRRHLQGVMDEIFAAAPSILGRPFPNSLATPEVILKSTERNTGSKPSMLLDWEADRPLELEVILGNPVRIARSKGVEMPRTQSLYALLKMAQTRKEERKKQQPNKQSKL</sequence>
<dbReference type="FunCoup" id="A0A066WQY7">
    <property type="interactions" value="206"/>
</dbReference>
<evidence type="ECO:0000313" key="3">
    <source>
        <dbReference type="EMBL" id="KDN53060.1"/>
    </source>
</evidence>
<dbReference type="Pfam" id="PF02558">
    <property type="entry name" value="ApbA"/>
    <property type="match status" value="1"/>
</dbReference>
<feature type="domain" description="Ketopantoate reductase C-terminal" evidence="2">
    <location>
        <begin position="231"/>
        <end position="355"/>
    </location>
</feature>
<dbReference type="STRING" id="1037660.A0A066WQY7"/>
<dbReference type="FunFam" id="3.40.50.720:FF:000609">
    <property type="entry name" value="2-dehydropantoate 2-reductase"/>
    <property type="match status" value="1"/>
</dbReference>
<dbReference type="AlphaFoldDB" id="A0A066WQY7"/>
<protein>
    <submittedName>
        <fullName evidence="3">ApbA-domain-containing protein</fullName>
    </submittedName>
</protein>
<proteinExistence type="predicted"/>
<dbReference type="HOGENOM" id="CLU_031468_2_0_1"/>
<dbReference type="Proteomes" id="UP000027361">
    <property type="component" value="Unassembled WGS sequence"/>
</dbReference>
<dbReference type="OMA" id="WDYVVVT"/>
<dbReference type="InterPro" id="IPR051402">
    <property type="entry name" value="KPR-Related"/>
</dbReference>
<dbReference type="Gene3D" id="3.40.50.720">
    <property type="entry name" value="NAD(P)-binding Rossmann-like Domain"/>
    <property type="match status" value="1"/>
</dbReference>
<dbReference type="InterPro" id="IPR013332">
    <property type="entry name" value="KPR_N"/>
</dbReference>
<dbReference type="InterPro" id="IPR008927">
    <property type="entry name" value="6-PGluconate_DH-like_C_sf"/>
</dbReference>
<dbReference type="InParanoid" id="A0A066WQY7"/>
<dbReference type="GO" id="GO:0005737">
    <property type="term" value="C:cytoplasm"/>
    <property type="evidence" value="ECO:0007669"/>
    <property type="project" value="TreeGrafter"/>
</dbReference>
<accession>A0A066WQY7</accession>
<dbReference type="InterPro" id="IPR013752">
    <property type="entry name" value="KPA_reductase"/>
</dbReference>
<dbReference type="Gene3D" id="1.10.1040.10">
    <property type="entry name" value="N-(1-d-carboxylethyl)-l-norvaline Dehydrogenase, domain 2"/>
    <property type="match status" value="1"/>
</dbReference>
<organism evidence="3 4">
    <name type="scientific">Tilletiaria anomala (strain ATCC 24038 / CBS 436.72 / UBC 951)</name>
    <dbReference type="NCBI Taxonomy" id="1037660"/>
    <lineage>
        <taxon>Eukaryota</taxon>
        <taxon>Fungi</taxon>
        <taxon>Dikarya</taxon>
        <taxon>Basidiomycota</taxon>
        <taxon>Ustilaginomycotina</taxon>
        <taxon>Exobasidiomycetes</taxon>
        <taxon>Georgefischeriales</taxon>
        <taxon>Tilletiariaceae</taxon>
        <taxon>Tilletiaria</taxon>
    </lineage>
</organism>
<gene>
    <name evidence="3" type="ORF">K437DRAFT_289642</name>
</gene>
<dbReference type="SUPFAM" id="SSF48179">
    <property type="entry name" value="6-phosphogluconate dehydrogenase C-terminal domain-like"/>
    <property type="match status" value="1"/>
</dbReference>
<dbReference type="EMBL" id="JMSN01000004">
    <property type="protein sequence ID" value="KDN53060.1"/>
    <property type="molecule type" value="Genomic_DNA"/>
</dbReference>
<dbReference type="OrthoDB" id="3609at2759"/>
<evidence type="ECO:0000259" key="2">
    <source>
        <dbReference type="Pfam" id="PF08546"/>
    </source>
</evidence>
<reference evidence="3 4" key="1">
    <citation type="submission" date="2014-05" db="EMBL/GenBank/DDBJ databases">
        <title>Draft genome sequence of a rare smut relative, Tilletiaria anomala UBC 951.</title>
        <authorList>
            <consortium name="DOE Joint Genome Institute"/>
            <person name="Toome M."/>
            <person name="Kuo A."/>
            <person name="Henrissat B."/>
            <person name="Lipzen A."/>
            <person name="Tritt A."/>
            <person name="Yoshinaga Y."/>
            <person name="Zane M."/>
            <person name="Barry K."/>
            <person name="Grigoriev I.V."/>
            <person name="Spatafora J.W."/>
            <person name="Aimea M.C."/>
        </authorList>
    </citation>
    <scope>NUCLEOTIDE SEQUENCE [LARGE SCALE GENOMIC DNA]</scope>
    <source>
        <strain evidence="3 4">UBC 951</strain>
    </source>
</reference>
<dbReference type="PROSITE" id="PS51257">
    <property type="entry name" value="PROKAR_LIPOPROTEIN"/>
    <property type="match status" value="1"/>
</dbReference>